<dbReference type="InterPro" id="IPR016187">
    <property type="entry name" value="CTDL_fold"/>
</dbReference>
<feature type="chain" id="PRO_5037434021" evidence="1">
    <location>
        <begin position="21"/>
        <end position="226"/>
    </location>
</feature>
<dbReference type="InterPro" id="IPR016186">
    <property type="entry name" value="C-type_lectin-like/link_sf"/>
</dbReference>
<protein>
    <submittedName>
        <fullName evidence="3">C-type lectin domain-containing protein</fullName>
    </submittedName>
</protein>
<dbReference type="WBParaSite" id="ACRNAN_Path_998.g3833.t1">
    <property type="protein sequence ID" value="ACRNAN_Path_998.g3833.t1"/>
    <property type="gene ID" value="ACRNAN_Path_998.g3833"/>
</dbReference>
<dbReference type="AlphaFoldDB" id="A0A914CEU5"/>
<dbReference type="Proteomes" id="UP000887540">
    <property type="component" value="Unplaced"/>
</dbReference>
<keyword evidence="1" id="KW-0732">Signal</keyword>
<dbReference type="CDD" id="cd00037">
    <property type="entry name" value="CLECT"/>
    <property type="match status" value="1"/>
</dbReference>
<accession>A0A914CEU5</accession>
<feature type="signal peptide" evidence="1">
    <location>
        <begin position="1"/>
        <end position="20"/>
    </location>
</feature>
<organism evidence="2 3">
    <name type="scientific">Acrobeloides nanus</name>
    <dbReference type="NCBI Taxonomy" id="290746"/>
    <lineage>
        <taxon>Eukaryota</taxon>
        <taxon>Metazoa</taxon>
        <taxon>Ecdysozoa</taxon>
        <taxon>Nematoda</taxon>
        <taxon>Chromadorea</taxon>
        <taxon>Rhabditida</taxon>
        <taxon>Tylenchina</taxon>
        <taxon>Cephalobomorpha</taxon>
        <taxon>Cephaloboidea</taxon>
        <taxon>Cephalobidae</taxon>
        <taxon>Acrobeloides</taxon>
    </lineage>
</organism>
<proteinExistence type="predicted"/>
<evidence type="ECO:0000256" key="1">
    <source>
        <dbReference type="SAM" id="SignalP"/>
    </source>
</evidence>
<dbReference type="Gene3D" id="3.10.100.10">
    <property type="entry name" value="Mannose-Binding Protein A, subunit A"/>
    <property type="match status" value="1"/>
</dbReference>
<dbReference type="SUPFAM" id="SSF56436">
    <property type="entry name" value="C-type lectin-like"/>
    <property type="match status" value="1"/>
</dbReference>
<name>A0A914CEU5_9BILA</name>
<reference evidence="3" key="1">
    <citation type="submission" date="2022-11" db="UniProtKB">
        <authorList>
            <consortium name="WormBaseParasite"/>
        </authorList>
    </citation>
    <scope>IDENTIFICATION</scope>
</reference>
<sequence>MSLKQAILLLFVFNFGLTASQLYCAGPCYMGQCSKGFVCNEAGQCCINSCDENYGPCTSPAQCSAGWCINGTCCGQASCGCETASTQILDNSTEVTEATGATLSPTPQSNVTGTPWQTLINNITMATQTPSNKQCPIGWYRESTNSNKCIKFVTEIQPWFGAKFDCSTLGNNATLISIEQAFENSEICRFPTSDNTKECAAFDRKTCKWFNEDCNTPQCYICQQYI</sequence>
<evidence type="ECO:0000313" key="2">
    <source>
        <dbReference type="Proteomes" id="UP000887540"/>
    </source>
</evidence>
<evidence type="ECO:0000313" key="3">
    <source>
        <dbReference type="WBParaSite" id="ACRNAN_Path_998.g3833.t1"/>
    </source>
</evidence>
<keyword evidence="2" id="KW-1185">Reference proteome</keyword>